<proteinExistence type="predicted"/>
<dbReference type="AlphaFoldDB" id="A0A096PA09"/>
<evidence type="ECO:0000313" key="4">
    <source>
        <dbReference type="Proteomes" id="UP000009170"/>
    </source>
</evidence>
<dbReference type="InterPro" id="IPR037119">
    <property type="entry name" value="Haem_oxidase_HugZ-like_sf"/>
</dbReference>
<dbReference type="InterPro" id="IPR055343">
    <property type="entry name" value="CREG_beta-barrel"/>
</dbReference>
<dbReference type="Gene3D" id="3.20.180.10">
    <property type="entry name" value="PNP-oxidase-like"/>
    <property type="match status" value="1"/>
</dbReference>
<feature type="compositionally biased region" description="Basic and acidic residues" evidence="1">
    <location>
        <begin position="87"/>
        <end position="100"/>
    </location>
</feature>
<dbReference type="InParanoid" id="A0A096PA09"/>
<dbReference type="RefSeq" id="XP_022840590.1">
    <property type="nucleotide sequence ID" value="XM_022983622.1"/>
</dbReference>
<dbReference type="Pfam" id="PF13883">
    <property type="entry name" value="CREG_beta-barrel"/>
    <property type="match status" value="1"/>
</dbReference>
<dbReference type="Proteomes" id="UP000009170">
    <property type="component" value="Unassembled WGS sequence"/>
</dbReference>
<dbReference type="GeneID" id="9838392"/>
<sequence>MSLATIAVDPARGGPRMVGATPGRERRRGATARTIARGSVARWTRMVFVRAGGGDGGDGGRAWCARDGTMGRGGGGRRRARGTAAAKTDDDASREGRVEATEATASLDLPLESAKKRVMGRTRLLRTPMAGGVVSRDTKDSNLPSMATAARNLMELADYGDLSTTMSQMHHRRAGYPFGSTVDFATDATGHPIFCLAPLAIHTRNIQGDGRCSLTVKMSGWGGLANARVTIFGDVQRLPGGEYQTAANEIFKAKYHGRKEAIDMEDRWGDYTYYRMNRIVDVYFVGGFGTLNWIKLDEYMGTSPDTIVTSQSGRSVVETLNELNARFSARLAREMSKVLELDVDDLWIISIDRRGIDVRVRYDGSSLIRRISFDVDVECLEDAARCVECAIDKDDICSPEF</sequence>
<evidence type="ECO:0000256" key="1">
    <source>
        <dbReference type="SAM" id="MobiDB-lite"/>
    </source>
</evidence>
<dbReference type="Gene3D" id="2.30.110.10">
    <property type="entry name" value="Electron Transport, Fmn-binding Protein, Chain A"/>
    <property type="match status" value="1"/>
</dbReference>
<evidence type="ECO:0000259" key="2">
    <source>
        <dbReference type="Pfam" id="PF13883"/>
    </source>
</evidence>
<gene>
    <name evidence="3" type="ORF">OT_ostta18g01910</name>
</gene>
<dbReference type="EMBL" id="CAID01000018">
    <property type="protein sequence ID" value="CEG00801.1"/>
    <property type="molecule type" value="Genomic_DNA"/>
</dbReference>
<evidence type="ECO:0000313" key="3">
    <source>
        <dbReference type="EMBL" id="CEG00801.1"/>
    </source>
</evidence>
<feature type="region of interest" description="Disordered" evidence="1">
    <location>
        <begin position="69"/>
        <end position="101"/>
    </location>
</feature>
<dbReference type="SUPFAM" id="SSF50475">
    <property type="entry name" value="FMN-binding split barrel"/>
    <property type="match status" value="1"/>
</dbReference>
<organism evidence="3 4">
    <name type="scientific">Ostreococcus tauri</name>
    <name type="common">Marine green alga</name>
    <dbReference type="NCBI Taxonomy" id="70448"/>
    <lineage>
        <taxon>Eukaryota</taxon>
        <taxon>Viridiplantae</taxon>
        <taxon>Chlorophyta</taxon>
        <taxon>Mamiellophyceae</taxon>
        <taxon>Mamiellales</taxon>
        <taxon>Bathycoccaceae</taxon>
        <taxon>Ostreococcus</taxon>
    </lineage>
</organism>
<accession>A0A096PA09</accession>
<dbReference type="PANTHER" id="PTHR13343">
    <property type="entry name" value="CREG1 PROTEIN"/>
    <property type="match status" value="1"/>
</dbReference>
<keyword evidence="4" id="KW-1185">Reference proteome</keyword>
<name>A0A096PA09_OSTTA</name>
<dbReference type="FunCoup" id="A0A096PA09">
    <property type="interactions" value="662"/>
</dbReference>
<dbReference type="GO" id="GO:0005737">
    <property type="term" value="C:cytoplasm"/>
    <property type="evidence" value="ECO:0007669"/>
    <property type="project" value="UniProtKB-ARBA"/>
</dbReference>
<feature type="region of interest" description="Disordered" evidence="1">
    <location>
        <begin position="1"/>
        <end position="28"/>
    </location>
</feature>
<comment type="caution">
    <text evidence="3">The sequence shown here is derived from an EMBL/GenBank/DDBJ whole genome shotgun (WGS) entry which is preliminary data.</text>
</comment>
<dbReference type="OrthoDB" id="2138282at2759"/>
<reference evidence="4" key="1">
    <citation type="journal article" date="2006" name="Proc. Natl. Acad. Sci. U.S.A.">
        <title>Genome analysis of the smallest free-living eukaryote Ostreococcus tauri unveils many unique features.</title>
        <authorList>
            <person name="Derelle E."/>
            <person name="Ferraz C."/>
            <person name="Rombauts S."/>
            <person name="Rouze P."/>
            <person name="Worden A.Z."/>
            <person name="Robbens S."/>
            <person name="Partensky F."/>
            <person name="Degroeve S."/>
            <person name="Echeynie S."/>
            <person name="Cooke R."/>
            <person name="Saeys Y."/>
            <person name="Wuyts J."/>
            <person name="Jabbari K."/>
            <person name="Bowler C."/>
            <person name="Panaud O."/>
            <person name="Piegu B."/>
            <person name="Ball S.G."/>
            <person name="Ral J.-P."/>
            <person name="Bouget F.-Y."/>
            <person name="Piganeau G."/>
            <person name="De Baets B."/>
            <person name="Picard A."/>
            <person name="Delseny M."/>
            <person name="Demaille J."/>
            <person name="Van de Peer Y."/>
            <person name="Moreau H."/>
        </authorList>
    </citation>
    <scope>NUCLEOTIDE SEQUENCE [LARGE SCALE GENOMIC DNA]</scope>
    <source>
        <strain evidence="4">OTTH 0595 / CCAP 157/2 / RCC745</strain>
    </source>
</reference>
<dbReference type="PANTHER" id="PTHR13343:SF29">
    <property type="entry name" value="PYRIDOXAMINE 5'-PHOSPHATE OXIDASE FAMILY PROTEIN"/>
    <property type="match status" value="1"/>
</dbReference>
<reference evidence="3 4" key="2">
    <citation type="journal article" date="2014" name="BMC Genomics">
        <title>An improved genome of the model marine alga Ostreococcus tauri unfolds by assessing Illumina de novo assemblies.</title>
        <authorList>
            <person name="Blanc-Mathieu R."/>
            <person name="Verhelst B."/>
            <person name="Derelle E."/>
            <person name="Rombauts S."/>
            <person name="Bouget F.Y."/>
            <person name="Carre I."/>
            <person name="Chateau A."/>
            <person name="Eyre-Walker A."/>
            <person name="Grimsley N."/>
            <person name="Moreau H."/>
            <person name="Piegu B."/>
            <person name="Rivals E."/>
            <person name="Schackwitz W."/>
            <person name="Van de Peer Y."/>
            <person name="Piganeau G."/>
        </authorList>
    </citation>
    <scope>NUCLEOTIDE SEQUENCE [LARGE SCALE GENOMIC DNA]</scope>
    <source>
        <strain evidence="4">OTTH 0595 / CCAP 157/2 / RCC745</strain>
    </source>
</reference>
<protein>
    <submittedName>
        <fullName evidence="3">FMN-binding split barrel</fullName>
    </submittedName>
</protein>
<dbReference type="InterPro" id="IPR012349">
    <property type="entry name" value="Split_barrel_FMN-bd"/>
</dbReference>
<dbReference type="KEGG" id="ota:OT_ostta18g01910"/>
<feature type="domain" description="CREG-like beta-barrel" evidence="2">
    <location>
        <begin position="146"/>
        <end position="300"/>
    </location>
</feature>